<dbReference type="Pfam" id="PF18319">
    <property type="entry name" value="Zn_ribbon_PriA"/>
    <property type="match status" value="1"/>
</dbReference>
<dbReference type="GO" id="GO:0005524">
    <property type="term" value="F:ATP binding"/>
    <property type="evidence" value="ECO:0007669"/>
    <property type="project" value="UniProtKB-UniRule"/>
</dbReference>
<dbReference type="InterPro" id="IPR011545">
    <property type="entry name" value="DEAD/DEAH_box_helicase_dom"/>
</dbReference>
<dbReference type="Proteomes" id="UP000713222">
    <property type="component" value="Unassembled WGS sequence"/>
</dbReference>
<dbReference type="InterPro" id="IPR042115">
    <property type="entry name" value="PriA_3primeBD_sf"/>
</dbReference>
<dbReference type="GO" id="GO:0006310">
    <property type="term" value="P:DNA recombination"/>
    <property type="evidence" value="ECO:0007669"/>
    <property type="project" value="InterPro"/>
</dbReference>
<keyword evidence="9 12" id="KW-0238">DNA-binding</keyword>
<dbReference type="GO" id="GO:0006269">
    <property type="term" value="P:DNA replication, synthesis of primer"/>
    <property type="evidence" value="ECO:0007669"/>
    <property type="project" value="UniProtKB-KW"/>
</dbReference>
<dbReference type="Gene3D" id="3.40.50.300">
    <property type="entry name" value="P-loop containing nucleotide triphosphate hydrolases"/>
    <property type="match status" value="2"/>
</dbReference>
<dbReference type="EC" id="5.6.2.4" evidence="12"/>
<comment type="catalytic activity">
    <reaction evidence="11 12">
        <text>ATP + H2O = ADP + phosphate + H(+)</text>
        <dbReference type="Rhea" id="RHEA:13065"/>
        <dbReference type="ChEBI" id="CHEBI:15377"/>
        <dbReference type="ChEBI" id="CHEBI:15378"/>
        <dbReference type="ChEBI" id="CHEBI:30616"/>
        <dbReference type="ChEBI" id="CHEBI:43474"/>
        <dbReference type="ChEBI" id="CHEBI:456216"/>
        <dbReference type="EC" id="5.6.2.4"/>
    </reaction>
</comment>
<accession>A0A964XRV7</accession>
<evidence type="ECO:0000256" key="2">
    <source>
        <dbReference type="ARBA" id="ARBA00022705"/>
    </source>
</evidence>
<comment type="similarity">
    <text evidence="12">Belongs to the helicase family. PriA subfamily.</text>
</comment>
<evidence type="ECO:0000256" key="3">
    <source>
        <dbReference type="ARBA" id="ARBA00022723"/>
    </source>
</evidence>
<evidence type="ECO:0000256" key="1">
    <source>
        <dbReference type="ARBA" id="ARBA00022515"/>
    </source>
</evidence>
<evidence type="ECO:0000256" key="12">
    <source>
        <dbReference type="HAMAP-Rule" id="MF_00983"/>
    </source>
</evidence>
<feature type="domain" description="Helicase ATP-binding" evidence="13">
    <location>
        <begin position="139"/>
        <end position="305"/>
    </location>
</feature>
<dbReference type="EMBL" id="RGET01000029">
    <property type="protein sequence ID" value="NBN87961.1"/>
    <property type="molecule type" value="Genomic_DNA"/>
</dbReference>
<keyword evidence="1 12" id="KW-0639">Primosome</keyword>
<evidence type="ECO:0000259" key="13">
    <source>
        <dbReference type="PROSITE" id="PS51192"/>
    </source>
</evidence>
<feature type="binding site" evidence="12">
    <location>
        <position position="378"/>
    </location>
    <ligand>
        <name>Zn(2+)</name>
        <dbReference type="ChEBI" id="CHEBI:29105"/>
        <label>2</label>
    </ligand>
</feature>
<evidence type="ECO:0000256" key="7">
    <source>
        <dbReference type="ARBA" id="ARBA00022833"/>
    </source>
</evidence>
<dbReference type="InterPro" id="IPR041236">
    <property type="entry name" value="PriA_C"/>
</dbReference>
<dbReference type="FunFam" id="3.40.50.300:FF:000489">
    <property type="entry name" value="Primosome assembly protein PriA"/>
    <property type="match status" value="1"/>
</dbReference>
<keyword evidence="8 12" id="KW-0067">ATP-binding</keyword>
<keyword evidence="4 12" id="KW-0547">Nucleotide-binding</keyword>
<sequence>MTLDVLLPLKFDHPFTYNVPKDIDVKVGDFVLVPFQNKDIIGVVWSKSSPINKSIRIKDIKKKFDFAFLSKDTLVFLEKFSRYNLVDLGITLKLFIFKKAFKEISKKKKPEESFEKYSLKKNISFDLSQKKAIKILDDQISFDKFSTVLLHGITGSGKTLIYFKKIQDFIEKGFQVLVLLPEIALTNQIKERFKEYFGNYPALWHSDISEKNKRRIWHGVASHKINLVLGARSSLFLPFKKLGLIIIDEEHDQSYKQEDQIIYNARDMAVLMASIKKISVILVSATPSLETYYNTINKKFSYISLDKRYGDAQLPEVKFVDLKKNPPDKSKFISPSIIPELKNILNKGNQILFFLNRRGYSTFVICSKCGYRFNCPNCSVSLIYHKETNKLICHYCDHVALLERKCKDGDNCKLSFYGLGVEKIFEEVKEIFPDKRIELFSSDFIHNDVTTKKTFESIQNGKINIIVGTQLISKGFHFPKLNCIVIVNSDLSFLGNDIRSSEKTYQLMNQLSGRAGREVKNSTVYLQTFEPENETLKSICDQNILTFYKNEINFREQSNLPPFTKLIAFIISGKNRFDVDECARILKNKIPRMKDALLLGPVSASISLIKGKYRSRLLLKYPQEAFPQKFLKDWLKTIKIKKNISLTVDVDPINFK</sequence>
<dbReference type="NCBIfam" id="TIGR00595">
    <property type="entry name" value="priA"/>
    <property type="match status" value="1"/>
</dbReference>
<dbReference type="CDD" id="cd17929">
    <property type="entry name" value="DEXHc_priA"/>
    <property type="match status" value="1"/>
</dbReference>
<comment type="caution">
    <text evidence="12">Lacks conserved residue(s) required for the propagation of feature annotation.</text>
</comment>
<dbReference type="GO" id="GO:0043138">
    <property type="term" value="F:3'-5' DNA helicase activity"/>
    <property type="evidence" value="ECO:0007669"/>
    <property type="project" value="UniProtKB-EC"/>
</dbReference>
<dbReference type="InterPro" id="IPR027417">
    <property type="entry name" value="P-loop_NTPase"/>
</dbReference>
<dbReference type="AlphaFoldDB" id="A0A964XRV7"/>
<comment type="caution">
    <text evidence="14">The sequence shown here is derived from an EMBL/GenBank/DDBJ whole genome shotgun (WGS) entry which is preliminary data.</text>
</comment>
<dbReference type="GO" id="GO:1990077">
    <property type="term" value="C:primosome complex"/>
    <property type="evidence" value="ECO:0007669"/>
    <property type="project" value="UniProtKB-UniRule"/>
</dbReference>
<feature type="binding site" evidence="12">
    <location>
        <position position="396"/>
    </location>
    <ligand>
        <name>Zn(2+)</name>
        <dbReference type="ChEBI" id="CHEBI:29105"/>
        <label>2</label>
    </ligand>
</feature>
<dbReference type="SMART" id="SM00487">
    <property type="entry name" value="DEXDc"/>
    <property type="match status" value="1"/>
</dbReference>
<feature type="binding site" evidence="12">
    <location>
        <position position="393"/>
    </location>
    <ligand>
        <name>Zn(2+)</name>
        <dbReference type="ChEBI" id="CHEBI:29105"/>
        <label>2</label>
    </ligand>
</feature>
<comment type="subunit">
    <text evidence="12">Component of the replication restart primosome.</text>
</comment>
<dbReference type="InterPro" id="IPR041222">
    <property type="entry name" value="PriA_3primeBD"/>
</dbReference>
<dbReference type="Pfam" id="PF18074">
    <property type="entry name" value="PriA_C"/>
    <property type="match status" value="1"/>
</dbReference>
<dbReference type="PROSITE" id="PS51192">
    <property type="entry name" value="HELICASE_ATP_BIND_1"/>
    <property type="match status" value="1"/>
</dbReference>
<feature type="binding site" evidence="12">
    <location>
        <position position="366"/>
    </location>
    <ligand>
        <name>Zn(2+)</name>
        <dbReference type="ChEBI" id="CHEBI:29105"/>
        <label>1</label>
    </ligand>
</feature>
<comment type="catalytic activity">
    <reaction evidence="12">
        <text>Couples ATP hydrolysis with the unwinding of duplex DNA by translocating in the 3'-5' direction.</text>
        <dbReference type="EC" id="5.6.2.4"/>
    </reaction>
</comment>
<keyword evidence="7 12" id="KW-0862">Zinc</keyword>
<evidence type="ECO:0000313" key="15">
    <source>
        <dbReference type="Proteomes" id="UP000713222"/>
    </source>
</evidence>
<evidence type="ECO:0000313" key="14">
    <source>
        <dbReference type="EMBL" id="NBN87961.1"/>
    </source>
</evidence>
<dbReference type="InterPro" id="IPR014001">
    <property type="entry name" value="Helicase_ATP-bd"/>
</dbReference>
<dbReference type="Pfam" id="PF00271">
    <property type="entry name" value="Helicase_C"/>
    <property type="match status" value="1"/>
</dbReference>
<dbReference type="InterPro" id="IPR040498">
    <property type="entry name" value="PriA_CRR"/>
</dbReference>
<dbReference type="SUPFAM" id="SSF52540">
    <property type="entry name" value="P-loop containing nucleoside triphosphate hydrolases"/>
    <property type="match status" value="2"/>
</dbReference>
<evidence type="ECO:0000256" key="6">
    <source>
        <dbReference type="ARBA" id="ARBA00022806"/>
    </source>
</evidence>
<dbReference type="GO" id="GO:0003677">
    <property type="term" value="F:DNA binding"/>
    <property type="evidence" value="ECO:0007669"/>
    <property type="project" value="UniProtKB-UniRule"/>
</dbReference>
<dbReference type="GO" id="GO:0006302">
    <property type="term" value="P:double-strand break repair"/>
    <property type="evidence" value="ECO:0007669"/>
    <property type="project" value="InterPro"/>
</dbReference>
<keyword evidence="2 12" id="KW-0235">DNA replication</keyword>
<dbReference type="Pfam" id="PF00270">
    <property type="entry name" value="DEAD"/>
    <property type="match status" value="1"/>
</dbReference>
<comment type="function">
    <text evidence="12">Initiates the restart of stalled replication forks, which reloads the replicative helicase on sites other than the origin of replication. Recognizes and binds to abandoned replication forks and remodels them to uncover a helicase loading site. Promotes assembly of the primosome at these replication forks.</text>
</comment>
<evidence type="ECO:0000256" key="4">
    <source>
        <dbReference type="ARBA" id="ARBA00022741"/>
    </source>
</evidence>
<reference evidence="14" key="1">
    <citation type="submission" date="2018-10" db="EMBL/GenBank/DDBJ databases">
        <title>Iterative Subtractive Binning of Freshwater Chronoseries Metagenomes Recovers Nearly Complete Genomes from over Four Hundred Novel Species.</title>
        <authorList>
            <person name="Rodriguez-R L.M."/>
            <person name="Tsementzi D."/>
            <person name="Luo C."/>
            <person name="Konstantinidis K.T."/>
        </authorList>
    </citation>
    <scope>NUCLEOTIDE SEQUENCE</scope>
    <source>
        <strain evidence="14">WB7_6_001</strain>
    </source>
</reference>
<organism evidence="14 15">
    <name type="scientific">Candidatus Fonsibacter lacus</name>
    <dbReference type="NCBI Taxonomy" id="2576439"/>
    <lineage>
        <taxon>Bacteria</taxon>
        <taxon>Pseudomonadati</taxon>
        <taxon>Pseudomonadota</taxon>
        <taxon>Alphaproteobacteria</taxon>
        <taxon>Candidatus Pelagibacterales</taxon>
        <taxon>Candidatus Pelagibacterales incertae sedis</taxon>
        <taxon>Candidatus Fonsibacter</taxon>
    </lineage>
</organism>
<evidence type="ECO:0000256" key="5">
    <source>
        <dbReference type="ARBA" id="ARBA00022801"/>
    </source>
</evidence>
<gene>
    <name evidence="12 14" type="primary">priA</name>
    <name evidence="14" type="ORF">EBV32_02580</name>
</gene>
<evidence type="ECO:0000256" key="8">
    <source>
        <dbReference type="ARBA" id="ARBA00022840"/>
    </source>
</evidence>
<name>A0A964XRV7_9PROT</name>
<dbReference type="PANTHER" id="PTHR30580:SF0">
    <property type="entry name" value="PRIMOSOMAL PROTEIN N"/>
    <property type="match status" value="1"/>
</dbReference>
<feature type="binding site" evidence="12">
    <location>
        <position position="375"/>
    </location>
    <ligand>
        <name>Zn(2+)</name>
        <dbReference type="ChEBI" id="CHEBI:29105"/>
        <label>2</label>
    </ligand>
</feature>
<dbReference type="InterPro" id="IPR001650">
    <property type="entry name" value="Helicase_C-like"/>
</dbReference>
<keyword evidence="10 12" id="KW-0413">Isomerase</keyword>
<comment type="cofactor">
    <cofactor evidence="12">
        <name>Zn(2+)</name>
        <dbReference type="ChEBI" id="CHEBI:29105"/>
    </cofactor>
    <text evidence="12">Binds 2 zinc ions per subunit.</text>
</comment>
<dbReference type="Pfam" id="PF17764">
    <property type="entry name" value="PriA_3primeBD"/>
    <property type="match status" value="1"/>
</dbReference>
<dbReference type="GO" id="GO:0016787">
    <property type="term" value="F:hydrolase activity"/>
    <property type="evidence" value="ECO:0007669"/>
    <property type="project" value="UniProtKB-KW"/>
</dbReference>
<dbReference type="GO" id="GO:0008270">
    <property type="term" value="F:zinc ion binding"/>
    <property type="evidence" value="ECO:0007669"/>
    <property type="project" value="UniProtKB-UniRule"/>
</dbReference>
<proteinExistence type="inferred from homology"/>
<dbReference type="SMART" id="SM00490">
    <property type="entry name" value="HELICc"/>
    <property type="match status" value="1"/>
</dbReference>
<evidence type="ECO:0000256" key="10">
    <source>
        <dbReference type="ARBA" id="ARBA00023235"/>
    </source>
</evidence>
<dbReference type="PANTHER" id="PTHR30580">
    <property type="entry name" value="PRIMOSOMAL PROTEIN N"/>
    <property type="match status" value="1"/>
</dbReference>
<dbReference type="InterPro" id="IPR005259">
    <property type="entry name" value="PriA"/>
</dbReference>
<evidence type="ECO:0000256" key="11">
    <source>
        <dbReference type="ARBA" id="ARBA00048988"/>
    </source>
</evidence>
<protein>
    <recommendedName>
        <fullName evidence="12">Replication restart protein PriA</fullName>
    </recommendedName>
    <alternativeName>
        <fullName evidence="12">ATP-dependent DNA helicase PriA</fullName>
        <ecNumber evidence="12">5.6.2.4</ecNumber>
    </alternativeName>
    <alternativeName>
        <fullName evidence="12">DNA 3'-5' helicase PriA</fullName>
    </alternativeName>
</protein>
<feature type="binding site" evidence="12">
    <location>
        <position position="406"/>
    </location>
    <ligand>
        <name>Zn(2+)</name>
        <dbReference type="ChEBI" id="CHEBI:29105"/>
        <label>1</label>
    </ligand>
</feature>
<dbReference type="GO" id="GO:0006270">
    <property type="term" value="P:DNA replication initiation"/>
    <property type="evidence" value="ECO:0007669"/>
    <property type="project" value="TreeGrafter"/>
</dbReference>
<dbReference type="HAMAP" id="MF_00983">
    <property type="entry name" value="PriA"/>
    <property type="match status" value="1"/>
</dbReference>
<evidence type="ECO:0000256" key="9">
    <source>
        <dbReference type="ARBA" id="ARBA00023125"/>
    </source>
</evidence>
<dbReference type="Gene3D" id="3.40.1440.60">
    <property type="entry name" value="PriA, 3(prime) DNA-binding domain"/>
    <property type="match status" value="1"/>
</dbReference>
<keyword evidence="5 12" id="KW-0378">Hydrolase</keyword>
<keyword evidence="3 12" id="KW-0479">Metal-binding</keyword>
<feature type="binding site" evidence="12">
    <location>
        <position position="369"/>
    </location>
    <ligand>
        <name>Zn(2+)</name>
        <dbReference type="ChEBI" id="CHEBI:29105"/>
        <label>1</label>
    </ligand>
</feature>
<keyword evidence="6 12" id="KW-0347">Helicase</keyword>